<evidence type="ECO:0000313" key="5">
    <source>
        <dbReference type="Proteomes" id="UP000094455"/>
    </source>
</evidence>
<dbReference type="PROSITE" id="PS50238">
    <property type="entry name" value="RHOGAP"/>
    <property type="match status" value="1"/>
</dbReference>
<feature type="compositionally biased region" description="Low complexity" evidence="2">
    <location>
        <begin position="731"/>
        <end position="750"/>
    </location>
</feature>
<dbReference type="EMBL" id="KV454002">
    <property type="protein sequence ID" value="ODQ47225.1"/>
    <property type="molecule type" value="Genomic_DNA"/>
</dbReference>
<feature type="domain" description="Rho-GAP" evidence="3">
    <location>
        <begin position="150"/>
        <end position="443"/>
    </location>
</feature>
<feature type="compositionally biased region" description="Low complexity" evidence="2">
    <location>
        <begin position="649"/>
        <end position="659"/>
    </location>
</feature>
<dbReference type="Proteomes" id="UP000094455">
    <property type="component" value="Unassembled WGS sequence"/>
</dbReference>
<evidence type="ECO:0000259" key="3">
    <source>
        <dbReference type="PROSITE" id="PS50238"/>
    </source>
</evidence>
<organism evidence="4 5">
    <name type="scientific">Pichia membranifaciens NRRL Y-2026</name>
    <dbReference type="NCBI Taxonomy" id="763406"/>
    <lineage>
        <taxon>Eukaryota</taxon>
        <taxon>Fungi</taxon>
        <taxon>Dikarya</taxon>
        <taxon>Ascomycota</taxon>
        <taxon>Saccharomycotina</taxon>
        <taxon>Pichiomycetes</taxon>
        <taxon>Pichiales</taxon>
        <taxon>Pichiaceae</taxon>
        <taxon>Pichia</taxon>
    </lineage>
</organism>
<feature type="compositionally biased region" description="Basic and acidic residues" evidence="2">
    <location>
        <begin position="562"/>
        <end position="576"/>
    </location>
</feature>
<keyword evidence="1" id="KW-0343">GTPase activation</keyword>
<feature type="region of interest" description="Disordered" evidence="2">
    <location>
        <begin position="723"/>
        <end position="793"/>
    </location>
</feature>
<dbReference type="STRING" id="763406.A0A1E3NM53"/>
<dbReference type="CDD" id="cd00159">
    <property type="entry name" value="RhoGAP"/>
    <property type="match status" value="1"/>
</dbReference>
<protein>
    <recommendedName>
        <fullName evidence="3">Rho-GAP domain-containing protein</fullName>
    </recommendedName>
</protein>
<dbReference type="Pfam" id="PF00620">
    <property type="entry name" value="RhoGAP"/>
    <property type="match status" value="2"/>
</dbReference>
<feature type="compositionally biased region" description="Polar residues" evidence="2">
    <location>
        <begin position="38"/>
        <end position="48"/>
    </location>
</feature>
<feature type="compositionally biased region" description="Basic and acidic residues" evidence="2">
    <location>
        <begin position="537"/>
        <end position="555"/>
    </location>
</feature>
<dbReference type="SMART" id="SM00324">
    <property type="entry name" value="RhoGAP"/>
    <property type="match status" value="1"/>
</dbReference>
<reference evidence="4 5" key="1">
    <citation type="journal article" date="2016" name="Proc. Natl. Acad. Sci. U.S.A.">
        <title>Comparative genomics of biotechnologically important yeasts.</title>
        <authorList>
            <person name="Riley R."/>
            <person name="Haridas S."/>
            <person name="Wolfe K.H."/>
            <person name="Lopes M.R."/>
            <person name="Hittinger C.T."/>
            <person name="Goeker M."/>
            <person name="Salamov A.A."/>
            <person name="Wisecaver J.H."/>
            <person name="Long T.M."/>
            <person name="Calvey C.H."/>
            <person name="Aerts A.L."/>
            <person name="Barry K.W."/>
            <person name="Choi C."/>
            <person name="Clum A."/>
            <person name="Coughlan A.Y."/>
            <person name="Deshpande S."/>
            <person name="Douglass A.P."/>
            <person name="Hanson S.J."/>
            <person name="Klenk H.-P."/>
            <person name="LaButti K.M."/>
            <person name="Lapidus A."/>
            <person name="Lindquist E.A."/>
            <person name="Lipzen A.M."/>
            <person name="Meier-Kolthoff J.P."/>
            <person name="Ohm R.A."/>
            <person name="Otillar R.P."/>
            <person name="Pangilinan J.L."/>
            <person name="Peng Y."/>
            <person name="Rokas A."/>
            <person name="Rosa C.A."/>
            <person name="Scheuner C."/>
            <person name="Sibirny A.A."/>
            <person name="Slot J.C."/>
            <person name="Stielow J.B."/>
            <person name="Sun H."/>
            <person name="Kurtzman C.P."/>
            <person name="Blackwell M."/>
            <person name="Grigoriev I.V."/>
            <person name="Jeffries T.W."/>
        </authorList>
    </citation>
    <scope>NUCLEOTIDE SEQUENCE [LARGE SCALE GENOMIC DNA]</scope>
    <source>
        <strain evidence="4 5">NRRL Y-2026</strain>
    </source>
</reference>
<dbReference type="GO" id="GO:0005096">
    <property type="term" value="F:GTPase activator activity"/>
    <property type="evidence" value="ECO:0007669"/>
    <property type="project" value="UniProtKB-KW"/>
</dbReference>
<evidence type="ECO:0000313" key="4">
    <source>
        <dbReference type="EMBL" id="ODQ47225.1"/>
    </source>
</evidence>
<evidence type="ECO:0000256" key="2">
    <source>
        <dbReference type="SAM" id="MobiDB-lite"/>
    </source>
</evidence>
<dbReference type="GeneID" id="30180577"/>
<feature type="compositionally biased region" description="Basic and acidic residues" evidence="2">
    <location>
        <begin position="757"/>
        <end position="768"/>
    </location>
</feature>
<dbReference type="OrthoDB" id="3196451at2759"/>
<proteinExistence type="predicted"/>
<feature type="region of interest" description="Disordered" evidence="2">
    <location>
        <begin position="1"/>
        <end position="59"/>
    </location>
</feature>
<dbReference type="AlphaFoldDB" id="A0A1E3NM53"/>
<dbReference type="InterPro" id="IPR008936">
    <property type="entry name" value="Rho_GTPase_activation_prot"/>
</dbReference>
<accession>A0A1E3NM53</accession>
<dbReference type="InterPro" id="IPR051025">
    <property type="entry name" value="RhoGAP"/>
</dbReference>
<sequence length="809" mass="89474">MSTVAFASKSPYPMKQKDAPPHAGKDKEKENRRRRSLSAFTLHSNTSFDHPKRRSFTSSRRSFSATFRLNEASSAAPHSSTGPDSGSHASSPVHTRDTDKLNLKTHTAAGKSRPASRFFSSPQFSSSTPNLTPKVAKYIDSELRVSHRPVQLDGVSLIIPTIVYKCCDFIRCNDPVEGLFRMNGSIKQVNLIESELQKNVDACEFADDPVTTVHDVAVVLKRWISKLDDGLITADVCNSLNQAHKELMLPDYPSEFEDADADADGELFLEAEDSLENIDQKLINMDQSFTLHSSPTKSTKSDIKSVLSTAAAAVSPLTRPRTTKPPTDTTITPTSTTTTATPTFKDHLVLDSCYASSLSKLPIENLHLLLYLLSFLHYLAKPEISDITKMHTSNLAKVFQLNFFKSIDLTVGTKSFSAEDLKTSYLMNEELLASMIQNSETIVRDLTFFVNNHRDEMDHLLNVKPEQKQSNIALAKNRKSSSASTKTTNTASSVSRNTSIDSGAPASNIRATELSTTLESCEEKEVTPVPRNVTKGSRLDDLERLEKANEEREVIRTPNRNITEDQSEHKAKKDTSYVHTGAHPDNSEDNTRGSAAPKKDLPKKELAKRRSFFGFLNKWKQSIPSSDAWRSSSYAQTRAISPKEIPIASQNSSSSLQTSKFEDSASSLPQMSMSEEATEHDSVPENRALTVPTAVAEENSDSLQKNAVDSHWAINRGIETSNNKVKYDSQPSVSASTAADSSTATPPVTAVEEEKSEDIKEQLQRLDPSEENGQAIIIPFKRDKPKSSKANTEKIAQKRFSLFKFKRSS</sequence>
<gene>
    <name evidence="4" type="ORF">PICMEDRAFT_71321</name>
</gene>
<dbReference type="PANTHER" id="PTHR15228">
    <property type="entry name" value="SPERMATHECAL PHYSIOLOGY VARIANT"/>
    <property type="match status" value="1"/>
</dbReference>
<feature type="compositionally biased region" description="Low complexity" evidence="2">
    <location>
        <begin position="316"/>
        <end position="337"/>
    </location>
</feature>
<feature type="region of interest" description="Disordered" evidence="2">
    <location>
        <begin position="473"/>
        <end position="604"/>
    </location>
</feature>
<evidence type="ECO:0000256" key="1">
    <source>
        <dbReference type="ARBA" id="ARBA00022468"/>
    </source>
</evidence>
<feature type="compositionally biased region" description="Polar residues" evidence="2">
    <location>
        <begin position="664"/>
        <end position="675"/>
    </location>
</feature>
<dbReference type="SUPFAM" id="SSF48350">
    <property type="entry name" value="GTPase activation domain, GAP"/>
    <property type="match status" value="1"/>
</dbReference>
<name>A0A1E3NM53_9ASCO</name>
<dbReference type="PANTHER" id="PTHR15228:SF25">
    <property type="entry name" value="F-BAR DOMAIN-CONTAINING PROTEIN"/>
    <property type="match status" value="1"/>
</dbReference>
<feature type="region of interest" description="Disordered" evidence="2">
    <location>
        <begin position="645"/>
        <end position="683"/>
    </location>
</feature>
<dbReference type="RefSeq" id="XP_019018338.1">
    <property type="nucleotide sequence ID" value="XM_019163890.1"/>
</dbReference>
<feature type="compositionally biased region" description="Basic and acidic residues" evidence="2">
    <location>
        <begin position="15"/>
        <end position="31"/>
    </location>
</feature>
<feature type="compositionally biased region" description="Basic and acidic residues" evidence="2">
    <location>
        <begin position="585"/>
        <end position="604"/>
    </location>
</feature>
<dbReference type="InterPro" id="IPR000198">
    <property type="entry name" value="RhoGAP_dom"/>
</dbReference>
<feature type="compositionally biased region" description="Low complexity" evidence="2">
    <location>
        <begin position="112"/>
        <end position="127"/>
    </location>
</feature>
<keyword evidence="5" id="KW-1185">Reference proteome</keyword>
<feature type="region of interest" description="Disordered" evidence="2">
    <location>
        <begin position="315"/>
        <end position="337"/>
    </location>
</feature>
<dbReference type="GO" id="GO:0007165">
    <property type="term" value="P:signal transduction"/>
    <property type="evidence" value="ECO:0007669"/>
    <property type="project" value="InterPro"/>
</dbReference>
<feature type="compositionally biased region" description="Low complexity" evidence="2">
    <location>
        <begin position="480"/>
        <end position="493"/>
    </location>
</feature>
<feature type="region of interest" description="Disordered" evidence="2">
    <location>
        <begin position="71"/>
        <end position="129"/>
    </location>
</feature>
<feature type="compositionally biased region" description="Polar residues" evidence="2">
    <location>
        <begin position="71"/>
        <end position="93"/>
    </location>
</feature>
<dbReference type="Gene3D" id="1.10.555.10">
    <property type="entry name" value="Rho GTPase activation protein"/>
    <property type="match status" value="1"/>
</dbReference>
<feature type="compositionally biased region" description="Basic and acidic residues" evidence="2">
    <location>
        <begin position="780"/>
        <end position="793"/>
    </location>
</feature>